<dbReference type="InterPro" id="IPR043145">
    <property type="entry name" value="Znf_ZZ_sf"/>
</dbReference>
<evidence type="ECO:0000256" key="11">
    <source>
        <dbReference type="ARBA" id="ARBA00023329"/>
    </source>
</evidence>
<comment type="subunit">
    <text evidence="3">Homodimers and heterodimers.</text>
</comment>
<evidence type="ECO:0000256" key="3">
    <source>
        <dbReference type="ARBA" id="ARBA00011726"/>
    </source>
</evidence>
<feature type="compositionally biased region" description="Polar residues" evidence="13">
    <location>
        <begin position="201"/>
        <end position="210"/>
    </location>
</feature>
<dbReference type="GO" id="GO:0008270">
    <property type="term" value="F:zinc ion binding"/>
    <property type="evidence" value="ECO:0007669"/>
    <property type="project" value="UniProtKB-KW"/>
</dbReference>
<dbReference type="Gene3D" id="2.60.40.10">
    <property type="entry name" value="Immunoglobulins"/>
    <property type="match status" value="1"/>
</dbReference>
<feature type="region of interest" description="Disordered" evidence="13">
    <location>
        <begin position="181"/>
        <end position="211"/>
    </location>
</feature>
<dbReference type="SUPFAM" id="SSF54277">
    <property type="entry name" value="CAD &amp; PB1 domains"/>
    <property type="match status" value="1"/>
</dbReference>
<dbReference type="SMART" id="SM00666">
    <property type="entry name" value="PB1"/>
    <property type="match status" value="1"/>
</dbReference>
<dbReference type="Pfam" id="PF16158">
    <property type="entry name" value="N_BRCA1_IG"/>
    <property type="match status" value="1"/>
</dbReference>
<evidence type="ECO:0000256" key="12">
    <source>
        <dbReference type="PROSITE-ProRule" id="PRU00228"/>
    </source>
</evidence>
<dbReference type="EMBL" id="GGEC01033771">
    <property type="protein sequence ID" value="MBX14255.1"/>
    <property type="molecule type" value="Transcribed_RNA"/>
</dbReference>
<evidence type="ECO:0000256" key="2">
    <source>
        <dbReference type="ARBA" id="ARBA00004419"/>
    </source>
</evidence>
<dbReference type="InterPro" id="IPR056893">
    <property type="entry name" value="UBA_Nbr1_C"/>
</dbReference>
<keyword evidence="10" id="KW-0072">Autophagy</keyword>
<dbReference type="GO" id="GO:0031410">
    <property type="term" value="C:cytoplasmic vesicle"/>
    <property type="evidence" value="ECO:0007669"/>
    <property type="project" value="UniProtKB-KW"/>
</dbReference>
<dbReference type="SMART" id="SM00291">
    <property type="entry name" value="ZnF_ZZ"/>
    <property type="match status" value="1"/>
</dbReference>
<keyword evidence="6" id="KW-0479">Metal-binding</keyword>
<feature type="domain" description="PB1" evidence="16">
    <location>
        <begin position="4"/>
        <end position="89"/>
    </location>
</feature>
<keyword evidence="4" id="KW-0813">Transport</keyword>
<keyword evidence="7 12" id="KW-0863">Zinc-finger</keyword>
<dbReference type="PROSITE" id="PS51745">
    <property type="entry name" value="PB1"/>
    <property type="match status" value="1"/>
</dbReference>
<comment type="subcellular location">
    <subcellularLocation>
        <location evidence="2">Cytoplasmic vesicle</location>
        <location evidence="2">Autophagosome</location>
    </subcellularLocation>
    <subcellularLocation>
        <location evidence="1">Vacuole</location>
    </subcellularLocation>
</comment>
<feature type="region of interest" description="Disordered" evidence="13">
    <location>
        <begin position="97"/>
        <end position="116"/>
    </location>
</feature>
<evidence type="ECO:0000256" key="13">
    <source>
        <dbReference type="SAM" id="MobiDB-lite"/>
    </source>
</evidence>
<dbReference type="GO" id="GO:0015031">
    <property type="term" value="P:protein transport"/>
    <property type="evidence" value="ECO:0007669"/>
    <property type="project" value="UniProtKB-KW"/>
</dbReference>
<dbReference type="PROSITE" id="PS50030">
    <property type="entry name" value="UBA"/>
    <property type="match status" value="1"/>
</dbReference>
<keyword evidence="5" id="KW-0926">Vacuole</keyword>
<dbReference type="InterPro" id="IPR053793">
    <property type="entry name" value="PB1-like"/>
</dbReference>
<dbReference type="SUPFAM" id="SSF46934">
    <property type="entry name" value="UBA-like"/>
    <property type="match status" value="1"/>
</dbReference>
<evidence type="ECO:0000256" key="7">
    <source>
        <dbReference type="ARBA" id="ARBA00022771"/>
    </source>
</evidence>
<keyword evidence="9" id="KW-0653">Protein transport</keyword>
<dbReference type="PROSITE" id="PS50135">
    <property type="entry name" value="ZF_ZZ_2"/>
    <property type="match status" value="1"/>
</dbReference>
<evidence type="ECO:0000259" key="15">
    <source>
        <dbReference type="PROSITE" id="PS50135"/>
    </source>
</evidence>
<evidence type="ECO:0000256" key="9">
    <source>
        <dbReference type="ARBA" id="ARBA00022927"/>
    </source>
</evidence>
<evidence type="ECO:0000256" key="5">
    <source>
        <dbReference type="ARBA" id="ARBA00022554"/>
    </source>
</evidence>
<dbReference type="SUPFAM" id="SSF57850">
    <property type="entry name" value="RING/U-box"/>
    <property type="match status" value="1"/>
</dbReference>
<dbReference type="PANTHER" id="PTHR20930">
    <property type="entry name" value="OVARIAN CARCINOMA ANTIGEN CA125-RELATED"/>
    <property type="match status" value="1"/>
</dbReference>
<dbReference type="InterPro" id="IPR000433">
    <property type="entry name" value="Znf_ZZ"/>
</dbReference>
<evidence type="ECO:0000259" key="14">
    <source>
        <dbReference type="PROSITE" id="PS50030"/>
    </source>
</evidence>
<evidence type="ECO:0000313" key="17">
    <source>
        <dbReference type="EMBL" id="MBX14255.1"/>
    </source>
</evidence>
<feature type="compositionally biased region" description="Polar residues" evidence="13">
    <location>
        <begin position="98"/>
        <end position="116"/>
    </location>
</feature>
<dbReference type="GO" id="GO:0005776">
    <property type="term" value="C:autophagosome"/>
    <property type="evidence" value="ECO:0007669"/>
    <property type="project" value="UniProtKB-SubCell"/>
</dbReference>
<dbReference type="AlphaFoldDB" id="A0A2P2L8H7"/>
<dbReference type="CDD" id="cd14947">
    <property type="entry name" value="NBR1_like"/>
    <property type="match status" value="1"/>
</dbReference>
<evidence type="ECO:0000256" key="10">
    <source>
        <dbReference type="ARBA" id="ARBA00023006"/>
    </source>
</evidence>
<dbReference type="InterPro" id="IPR013783">
    <property type="entry name" value="Ig-like_fold"/>
</dbReference>
<evidence type="ECO:0000256" key="8">
    <source>
        <dbReference type="ARBA" id="ARBA00022833"/>
    </source>
</evidence>
<dbReference type="GO" id="GO:0006914">
    <property type="term" value="P:autophagy"/>
    <property type="evidence" value="ECO:0007669"/>
    <property type="project" value="UniProtKB-KW"/>
</dbReference>
<dbReference type="Gene3D" id="3.30.60.90">
    <property type="match status" value="1"/>
</dbReference>
<keyword evidence="11" id="KW-0968">Cytoplasmic vesicle</keyword>
<dbReference type="InterPro" id="IPR015940">
    <property type="entry name" value="UBA"/>
</dbReference>
<feature type="domain" description="UBA" evidence="14">
    <location>
        <begin position="720"/>
        <end position="769"/>
    </location>
</feature>
<dbReference type="InterPro" id="IPR009060">
    <property type="entry name" value="UBA-like_sf"/>
</dbReference>
<organism evidence="17">
    <name type="scientific">Rhizophora mucronata</name>
    <name type="common">Asiatic mangrove</name>
    <dbReference type="NCBI Taxonomy" id="61149"/>
    <lineage>
        <taxon>Eukaryota</taxon>
        <taxon>Viridiplantae</taxon>
        <taxon>Streptophyta</taxon>
        <taxon>Embryophyta</taxon>
        <taxon>Tracheophyta</taxon>
        <taxon>Spermatophyta</taxon>
        <taxon>Magnoliopsida</taxon>
        <taxon>eudicotyledons</taxon>
        <taxon>Gunneridae</taxon>
        <taxon>Pentapetalae</taxon>
        <taxon>rosids</taxon>
        <taxon>fabids</taxon>
        <taxon>Malpighiales</taxon>
        <taxon>Rhizophoraceae</taxon>
        <taxon>Rhizophora</taxon>
    </lineage>
</organism>
<dbReference type="PANTHER" id="PTHR20930:SF0">
    <property type="entry name" value="PROTEIN ILRUN"/>
    <property type="match status" value="1"/>
</dbReference>
<dbReference type="Pfam" id="PF00564">
    <property type="entry name" value="PB1"/>
    <property type="match status" value="1"/>
</dbReference>
<dbReference type="CDD" id="cd14319">
    <property type="entry name" value="UBA_NBR1"/>
    <property type="match status" value="2"/>
</dbReference>
<feature type="domain" description="ZZ-type" evidence="15">
    <location>
        <begin position="352"/>
        <end position="402"/>
    </location>
</feature>
<dbReference type="Pfam" id="PF00569">
    <property type="entry name" value="ZZ"/>
    <property type="match status" value="1"/>
</dbReference>
<dbReference type="Gene3D" id="1.10.8.10">
    <property type="entry name" value="DNA helicase RuvA subunit, C-terminal domain"/>
    <property type="match status" value="2"/>
</dbReference>
<sequence>MESTLVIKVKYGDTLRRFSARVNEDGQLDLDIDGLRSKILGLFYFPLDSDLTLTYIDEDGDVVTLVDDNDLYDVMRQCLKFLRIDVRINNDKFGKSYARSSGSSTPMRSPQVQNPIPNLNTVVADVMESMPEPLCEALSKLSLDLASKAVTSNPPVLAEIIGCVSKMAQPYLSAVPQSQVGADSSVETGPSEIPKPPTVPTFPNASNDGSATDLLLKSNSTTKTGEGMNSENIPTGLEASDTIVSTPVDLNQVPPCDSNTSICKSLNSVLAASSATAGESGKGSGNQSACLPSEGPDFPCEFSFLASLPARSLGNECPFSGIPVGSGPFMPPHAGPYKRSNSQNDAVVGMFHKGVQCDGCGIHPITGPRYKSKVKEDYDLCSICFAQIGNKDDYIKMDRPVSYWHTRSFKGLHNPTQNPWAIPPPPNVIRTCGMRSARSKLDSRFIMDVNVLDGTMMAPCTYFTKIWRIRNSGSVAWPHGVRLVWIGGDRFSHADAADAEIPTNGVPVDGELDIAVDFTSPALPGRYISYWRMTSPSGVKFGQRVWVLIQVDASLKGSFCNDLQGLNLNLPPYCSGSKGPEILDVNQPVGGLLEPTHSSSLSRPVRPELVEQALKGLNDQELNFSVNDTLLVGHDASVPVSPKCTSTMSNPIIDLSETASTGTSQAFPAMDATTSSEGLGFGVNDAVEKNLLKELQEMGFKHVDLNKEILRLNEYNLEQSLDDLCGVSEWDPILEELQEMGFCDEEMNKKLLKKNNGSIKRVVMDLLNGEKA</sequence>
<evidence type="ECO:0000256" key="4">
    <source>
        <dbReference type="ARBA" id="ARBA00022448"/>
    </source>
</evidence>
<name>A0A2P2L8H7_RHIMU</name>
<evidence type="ECO:0000256" key="6">
    <source>
        <dbReference type="ARBA" id="ARBA00022723"/>
    </source>
</evidence>
<reference evidence="17" key="1">
    <citation type="submission" date="2018-02" db="EMBL/GenBank/DDBJ databases">
        <title>Rhizophora mucronata_Transcriptome.</title>
        <authorList>
            <person name="Meera S.P."/>
            <person name="Sreeshan A."/>
            <person name="Augustine A."/>
        </authorList>
    </citation>
    <scope>NUCLEOTIDE SEQUENCE</scope>
    <source>
        <tissue evidence="17">Leaf</tissue>
    </source>
</reference>
<dbReference type="CDD" id="cd06398">
    <property type="entry name" value="PB1_Joka2"/>
    <property type="match status" value="1"/>
</dbReference>
<proteinExistence type="predicted"/>
<dbReference type="InterPro" id="IPR000270">
    <property type="entry name" value="PB1_dom"/>
</dbReference>
<protein>
    <submittedName>
        <fullName evidence="17">Uncharacterized protein MANES_06G110100</fullName>
    </submittedName>
</protein>
<keyword evidence="8" id="KW-0862">Zinc</keyword>
<dbReference type="InterPro" id="IPR032350">
    <property type="entry name" value="Nbr1_FW"/>
</dbReference>
<dbReference type="FunFam" id="1.10.8.10:FF:000085">
    <property type="entry name" value="protein NBR1 homolog"/>
    <property type="match status" value="1"/>
</dbReference>
<evidence type="ECO:0000256" key="1">
    <source>
        <dbReference type="ARBA" id="ARBA00004116"/>
    </source>
</evidence>
<dbReference type="Pfam" id="PF24932">
    <property type="entry name" value="UBA_NBR1_C"/>
    <property type="match status" value="2"/>
</dbReference>
<dbReference type="Gene3D" id="3.10.20.90">
    <property type="entry name" value="Phosphatidylinositol 3-kinase Catalytic Subunit, Chain A, domain 1"/>
    <property type="match status" value="1"/>
</dbReference>
<accession>A0A2P2L8H7</accession>
<evidence type="ECO:0000259" key="16">
    <source>
        <dbReference type="PROSITE" id="PS51745"/>
    </source>
</evidence>